<name>A0A2K3MYA4_TRIPR</name>
<reference evidence="1 2" key="1">
    <citation type="journal article" date="2014" name="Am. J. Bot.">
        <title>Genome assembly and annotation for red clover (Trifolium pratense; Fabaceae).</title>
        <authorList>
            <person name="Istvanek J."/>
            <person name="Jaros M."/>
            <person name="Krenek A."/>
            <person name="Repkova J."/>
        </authorList>
    </citation>
    <scope>NUCLEOTIDE SEQUENCE [LARGE SCALE GENOMIC DNA]</scope>
    <source>
        <strain evidence="2">cv. Tatra</strain>
        <tissue evidence="1">Young leaves</tissue>
    </source>
</reference>
<dbReference type="EMBL" id="ASHM01013803">
    <property type="protein sequence ID" value="PNX95771.1"/>
    <property type="molecule type" value="Genomic_DNA"/>
</dbReference>
<evidence type="ECO:0000313" key="2">
    <source>
        <dbReference type="Proteomes" id="UP000236291"/>
    </source>
</evidence>
<gene>
    <name evidence="1" type="ORF">L195_g018965</name>
</gene>
<dbReference type="Proteomes" id="UP000236291">
    <property type="component" value="Unassembled WGS sequence"/>
</dbReference>
<accession>A0A2K3MYA4</accession>
<reference evidence="1 2" key="2">
    <citation type="journal article" date="2017" name="Front. Plant Sci.">
        <title>Gene Classification and Mining of Molecular Markers Useful in Red Clover (Trifolium pratense) Breeding.</title>
        <authorList>
            <person name="Istvanek J."/>
            <person name="Dluhosova J."/>
            <person name="Dluhos P."/>
            <person name="Patkova L."/>
            <person name="Nedelnik J."/>
            <person name="Repkova J."/>
        </authorList>
    </citation>
    <scope>NUCLEOTIDE SEQUENCE [LARGE SCALE GENOMIC DNA]</scope>
    <source>
        <strain evidence="2">cv. Tatra</strain>
        <tissue evidence="1">Young leaves</tissue>
    </source>
</reference>
<comment type="caution">
    <text evidence="1">The sequence shown here is derived from an EMBL/GenBank/DDBJ whole genome shotgun (WGS) entry which is preliminary data.</text>
</comment>
<proteinExistence type="predicted"/>
<dbReference type="AlphaFoldDB" id="A0A2K3MYA4"/>
<organism evidence="1 2">
    <name type="scientific">Trifolium pratense</name>
    <name type="common">Red clover</name>
    <dbReference type="NCBI Taxonomy" id="57577"/>
    <lineage>
        <taxon>Eukaryota</taxon>
        <taxon>Viridiplantae</taxon>
        <taxon>Streptophyta</taxon>
        <taxon>Embryophyta</taxon>
        <taxon>Tracheophyta</taxon>
        <taxon>Spermatophyta</taxon>
        <taxon>Magnoliopsida</taxon>
        <taxon>eudicotyledons</taxon>
        <taxon>Gunneridae</taxon>
        <taxon>Pentapetalae</taxon>
        <taxon>rosids</taxon>
        <taxon>fabids</taxon>
        <taxon>Fabales</taxon>
        <taxon>Fabaceae</taxon>
        <taxon>Papilionoideae</taxon>
        <taxon>50 kb inversion clade</taxon>
        <taxon>NPAAA clade</taxon>
        <taxon>Hologalegina</taxon>
        <taxon>IRL clade</taxon>
        <taxon>Trifolieae</taxon>
        <taxon>Trifolium</taxon>
    </lineage>
</organism>
<evidence type="ECO:0000313" key="1">
    <source>
        <dbReference type="EMBL" id="PNX95771.1"/>
    </source>
</evidence>
<protein>
    <submittedName>
        <fullName evidence="1">Uncharacterized protein</fullName>
    </submittedName>
</protein>
<feature type="non-terminal residue" evidence="1">
    <location>
        <position position="1"/>
    </location>
</feature>
<sequence>RWVQRICQMFDLDWEVNMKHVCREENYCADRLANMAFNLQGEFSFLMCPYAIKDKFDAYVIGVTTTQLVSM</sequence>